<organism evidence="1 2">
    <name type="scientific">Porphyromonas miyakawae</name>
    <dbReference type="NCBI Taxonomy" id="3137470"/>
    <lineage>
        <taxon>Bacteria</taxon>
        <taxon>Pseudomonadati</taxon>
        <taxon>Bacteroidota</taxon>
        <taxon>Bacteroidia</taxon>
        <taxon>Bacteroidales</taxon>
        <taxon>Porphyromonadaceae</taxon>
        <taxon>Porphyromonas</taxon>
    </lineage>
</organism>
<name>A0ABQ0E208_9PORP</name>
<dbReference type="Proteomes" id="UP001628220">
    <property type="component" value="Unassembled WGS sequence"/>
</dbReference>
<evidence type="ECO:0000313" key="1">
    <source>
        <dbReference type="EMBL" id="GAB1251717.1"/>
    </source>
</evidence>
<keyword evidence="2" id="KW-1185">Reference proteome</keyword>
<comment type="caution">
    <text evidence="1">The sequence shown here is derived from an EMBL/GenBank/DDBJ whole genome shotgun (WGS) entry which is preliminary data.</text>
</comment>
<reference evidence="1 2" key="1">
    <citation type="journal article" date="2025" name="Int. J. Syst. Evol. Microbiol.">
        <title>Desulfovibrio falkowii sp. nov., Porphyromonas miyakawae sp. nov., Mediterraneibacter flintii sp. nov. and Owariibacterium komagatae gen. nov., sp. nov., isolated from human faeces.</title>
        <authorList>
            <person name="Hamaguchi T."/>
            <person name="Ohara M."/>
            <person name="Hisatomi A."/>
            <person name="Sekiguchi K."/>
            <person name="Takeda J.I."/>
            <person name="Ueyama J."/>
            <person name="Ito M."/>
            <person name="Nishiwaki H."/>
            <person name="Ogi T."/>
            <person name="Hirayama M."/>
            <person name="Ohkuma M."/>
            <person name="Sakamoto M."/>
            <person name="Ohno K."/>
        </authorList>
    </citation>
    <scope>NUCLEOTIDE SEQUENCE [LARGE SCALE GENOMIC DNA]</scope>
    <source>
        <strain evidence="1 2">13CB11C</strain>
    </source>
</reference>
<protein>
    <submittedName>
        <fullName evidence="1">Virulence RhuM family protein</fullName>
    </submittedName>
</protein>
<proteinExistence type="predicted"/>
<dbReference type="Pfam" id="PF13310">
    <property type="entry name" value="Virulence_RhuM"/>
    <property type="match status" value="1"/>
</dbReference>
<dbReference type="PANTHER" id="PTHR35810:SF1">
    <property type="entry name" value="CYTOPLASMIC PROTEIN"/>
    <property type="match status" value="1"/>
</dbReference>
<dbReference type="PANTHER" id="PTHR35810">
    <property type="entry name" value="CYTOPLASMIC PROTEIN-RELATED"/>
    <property type="match status" value="1"/>
</dbReference>
<sequence length="335" mass="38901">MTEKGMEENKIIIYTTEDGRTKIDVMLDNDTLWLTQAQLCALYQTGKSNVSEHIKHIFEEGELREESVVRYFRTTAADGKQYRTAYYNLDMIIALGYRIKSVIATRFRQWATIRLREYLIKGFTMDDERLKQLGGGGYWKELLERIRDIRATEKVLYRQILEIYATSIDYDPRASVSQEFFRKVQNKIHYAIHGHTAAELIVERADAEKDFMGLLTFKGSQPTLTEARTAKNYLNDKELRSMGQLVSGYLDFAERQAERKQPMTMLDWAKYLDSILALTGERLLEDAGKVSHTEAMEFATQEYRKYKQRTLSDVERDYLASVKAIGQLGKEGEKL</sequence>
<evidence type="ECO:0000313" key="2">
    <source>
        <dbReference type="Proteomes" id="UP001628220"/>
    </source>
</evidence>
<accession>A0ABQ0E208</accession>
<dbReference type="EMBL" id="BAAFSF010000001">
    <property type="protein sequence ID" value="GAB1251717.1"/>
    <property type="molecule type" value="Genomic_DNA"/>
</dbReference>
<dbReference type="InterPro" id="IPR011204">
    <property type="entry name" value="Virulence_RhuM-like"/>
</dbReference>
<dbReference type="PIRSF" id="PIRSF015268">
    <property type="entry name" value="Virulence_RhuM"/>
    <property type="match status" value="1"/>
</dbReference>
<gene>
    <name evidence="1" type="ORF">Tsumi_08210</name>
</gene>